<dbReference type="InterPro" id="IPR025638">
    <property type="entry name" value="DUF4336"/>
</dbReference>
<name>A0A6H1TXX2_9CYAN</name>
<protein>
    <submittedName>
        <fullName evidence="1">DUF4336 domain-containing protein</fullName>
    </submittedName>
</protein>
<sequence length="233" mass="26302">MLKEVDIDIWVAEQPFRYLGLSVGIRMTVIRLANQELAIISAIQPSDTLVSELSKLGVVKHIIAPNLYHHLFAANFKSIYPQATFWAAPGLTIKKPELLIDQTIRGDRGELLPGLDFMVFNGLRVLGLNGVDLLNECVFFHSASRTLILTDTAFHFDKSFPLLTQFAARLLGGYKQLSPSVLERLATTEKEQVRQSVEGILLWDFERVIMAHGSIIERDGKEKFKKGYESFLR</sequence>
<evidence type="ECO:0000313" key="2">
    <source>
        <dbReference type="Proteomes" id="UP000500857"/>
    </source>
</evidence>
<dbReference type="PANTHER" id="PTHR33835">
    <property type="entry name" value="YALI0C07656P"/>
    <property type="match status" value="1"/>
</dbReference>
<accession>A0A6H1TXX2</accession>
<dbReference type="PANTHER" id="PTHR33835:SF1">
    <property type="entry name" value="METALLO-BETA-LACTAMASE DOMAIN-CONTAINING PROTEIN"/>
    <property type="match status" value="1"/>
</dbReference>
<organism evidence="1 2">
    <name type="scientific">Oxynema aestuarii AP17</name>
    <dbReference type="NCBI Taxonomy" id="2064643"/>
    <lineage>
        <taxon>Bacteria</taxon>
        <taxon>Bacillati</taxon>
        <taxon>Cyanobacteriota</taxon>
        <taxon>Cyanophyceae</taxon>
        <taxon>Oscillatoriophycideae</taxon>
        <taxon>Oscillatoriales</taxon>
        <taxon>Oscillatoriaceae</taxon>
        <taxon>Oxynema</taxon>
        <taxon>Oxynema aestuarii</taxon>
    </lineage>
</organism>
<dbReference type="InterPro" id="IPR036866">
    <property type="entry name" value="RibonucZ/Hydroxyglut_hydro"/>
</dbReference>
<keyword evidence="2" id="KW-1185">Reference proteome</keyword>
<dbReference type="KEGG" id="oxy:HCG48_13290"/>
<dbReference type="AlphaFoldDB" id="A0A6H1TXX2"/>
<dbReference type="RefSeq" id="WP_168569586.1">
    <property type="nucleotide sequence ID" value="NZ_CP051167.1"/>
</dbReference>
<dbReference type="EMBL" id="CP051167">
    <property type="protein sequence ID" value="QIZ71434.1"/>
    <property type="molecule type" value="Genomic_DNA"/>
</dbReference>
<gene>
    <name evidence="1" type="ORF">HCG48_13290</name>
</gene>
<evidence type="ECO:0000313" key="1">
    <source>
        <dbReference type="EMBL" id="QIZ71434.1"/>
    </source>
</evidence>
<dbReference type="SUPFAM" id="SSF56281">
    <property type="entry name" value="Metallo-hydrolase/oxidoreductase"/>
    <property type="match status" value="1"/>
</dbReference>
<proteinExistence type="predicted"/>
<dbReference type="Proteomes" id="UP000500857">
    <property type="component" value="Chromosome"/>
</dbReference>
<dbReference type="Pfam" id="PF14234">
    <property type="entry name" value="DUF4336"/>
    <property type="match status" value="1"/>
</dbReference>
<reference evidence="1 2" key="1">
    <citation type="submission" date="2020-04" db="EMBL/GenBank/DDBJ databases">
        <authorList>
            <person name="Basu S."/>
            <person name="Maruthanayagam V."/>
            <person name="Chakraborty S."/>
            <person name="Pramanik A."/>
            <person name="Mukherjee J."/>
            <person name="Brink B."/>
        </authorList>
    </citation>
    <scope>NUCLEOTIDE SEQUENCE [LARGE SCALE GENOMIC DNA]</scope>
    <source>
        <strain evidence="1 2">AP17</strain>
    </source>
</reference>
<dbReference type="Gene3D" id="3.60.15.10">
    <property type="entry name" value="Ribonuclease Z/Hydroxyacylglutathione hydrolase-like"/>
    <property type="match status" value="1"/>
</dbReference>